<reference evidence="3" key="1">
    <citation type="journal article" date="2020" name="Stud. Mycol.">
        <title>101 Dothideomycetes genomes: a test case for predicting lifestyles and emergence of pathogens.</title>
        <authorList>
            <person name="Haridas S."/>
            <person name="Albert R."/>
            <person name="Binder M."/>
            <person name="Bloem J."/>
            <person name="Labutti K."/>
            <person name="Salamov A."/>
            <person name="Andreopoulos B."/>
            <person name="Baker S."/>
            <person name="Barry K."/>
            <person name="Bills G."/>
            <person name="Bluhm B."/>
            <person name="Cannon C."/>
            <person name="Castanera R."/>
            <person name="Culley D."/>
            <person name="Daum C."/>
            <person name="Ezra D."/>
            <person name="Gonzalez J."/>
            <person name="Henrissat B."/>
            <person name="Kuo A."/>
            <person name="Liang C."/>
            <person name="Lipzen A."/>
            <person name="Lutzoni F."/>
            <person name="Magnuson J."/>
            <person name="Mondo S."/>
            <person name="Nolan M."/>
            <person name="Ohm R."/>
            <person name="Pangilinan J."/>
            <person name="Park H.-J."/>
            <person name="Ramirez L."/>
            <person name="Alfaro M."/>
            <person name="Sun H."/>
            <person name="Tritt A."/>
            <person name="Yoshinaga Y."/>
            <person name="Zwiers L.-H."/>
            <person name="Turgeon B."/>
            <person name="Goodwin S."/>
            <person name="Spatafora J."/>
            <person name="Crous P."/>
            <person name="Grigoriev I."/>
        </authorList>
    </citation>
    <scope>NUCLEOTIDE SEQUENCE</scope>
    <source>
        <strain evidence="3">CBS 119925</strain>
    </source>
</reference>
<dbReference type="SUPFAM" id="SSF53448">
    <property type="entry name" value="Nucleotide-diphospho-sugar transferases"/>
    <property type="match status" value="1"/>
</dbReference>
<evidence type="ECO:0000313" key="4">
    <source>
        <dbReference type="Proteomes" id="UP000799440"/>
    </source>
</evidence>
<dbReference type="OrthoDB" id="2014201at2759"/>
<dbReference type="PANTHER" id="PTHR11183">
    <property type="entry name" value="GLYCOGENIN SUBFAMILY MEMBER"/>
    <property type="match status" value="1"/>
</dbReference>
<sequence>MSPSLPRFYTDALPLKVAVILLFFIATSLFIHRESLSPTSLHKESQDKGLQPSPPDHVTGINPGSAPVPEVPNYAFAALLVRQADKKDDGKWDDDPYFWGLRILAYQLLHHSETRSDYPFVVFVSNDTSESKRDRLRKDGAVVKEVAPLNADWVQTTPNYAELFAKLRLWAHTEYDLLCLLDSDIVLAKSLGGLFDDPAVLEQKTALDPEKHQEEEGALPATYVFAAARETGPGHQYPPSIDRKEDYFELDHLNAGMMIFRPDKTLFEHYVKILSQEGKFNPQFPEQSLLNYAHRWNASMPWKPIGNTWNVNFPKMEDIEKGVASVHEKWWGGDGSPLKRWLAAWKFRAEGFFEALDLVEGVFEGDGRGGKR</sequence>
<evidence type="ECO:0000256" key="2">
    <source>
        <dbReference type="SAM" id="Phobius"/>
    </source>
</evidence>
<protein>
    <submittedName>
        <fullName evidence="3">Glycosyltransferase family 8 protein</fullName>
    </submittedName>
</protein>
<accession>A0A6A6V887</accession>
<keyword evidence="2" id="KW-1133">Transmembrane helix</keyword>
<name>A0A6A6V887_9PLEO</name>
<evidence type="ECO:0000313" key="3">
    <source>
        <dbReference type="EMBL" id="KAF2746745.1"/>
    </source>
</evidence>
<organism evidence="3 4">
    <name type="scientific">Sporormia fimetaria CBS 119925</name>
    <dbReference type="NCBI Taxonomy" id="1340428"/>
    <lineage>
        <taxon>Eukaryota</taxon>
        <taxon>Fungi</taxon>
        <taxon>Dikarya</taxon>
        <taxon>Ascomycota</taxon>
        <taxon>Pezizomycotina</taxon>
        <taxon>Dothideomycetes</taxon>
        <taxon>Pleosporomycetidae</taxon>
        <taxon>Pleosporales</taxon>
        <taxon>Sporormiaceae</taxon>
        <taxon>Sporormia</taxon>
    </lineage>
</organism>
<dbReference type="Proteomes" id="UP000799440">
    <property type="component" value="Unassembled WGS sequence"/>
</dbReference>
<evidence type="ECO:0000256" key="1">
    <source>
        <dbReference type="SAM" id="MobiDB-lite"/>
    </source>
</evidence>
<proteinExistence type="predicted"/>
<feature type="region of interest" description="Disordered" evidence="1">
    <location>
        <begin position="41"/>
        <end position="64"/>
    </location>
</feature>
<dbReference type="Gene3D" id="3.90.550.10">
    <property type="entry name" value="Spore Coat Polysaccharide Biosynthesis Protein SpsA, Chain A"/>
    <property type="match status" value="1"/>
</dbReference>
<keyword evidence="4" id="KW-1185">Reference proteome</keyword>
<dbReference type="InterPro" id="IPR050587">
    <property type="entry name" value="GNT1/Glycosyltrans_8"/>
</dbReference>
<dbReference type="EMBL" id="MU006576">
    <property type="protein sequence ID" value="KAF2746745.1"/>
    <property type="molecule type" value="Genomic_DNA"/>
</dbReference>
<keyword evidence="2" id="KW-0472">Membrane</keyword>
<gene>
    <name evidence="3" type="ORF">M011DRAFT_459137</name>
</gene>
<dbReference type="AlphaFoldDB" id="A0A6A6V887"/>
<feature type="transmembrane region" description="Helical" evidence="2">
    <location>
        <begin position="12"/>
        <end position="31"/>
    </location>
</feature>
<keyword evidence="2" id="KW-0812">Transmembrane</keyword>
<dbReference type="InterPro" id="IPR029044">
    <property type="entry name" value="Nucleotide-diphossugar_trans"/>
</dbReference>